<dbReference type="UniPathway" id="UPA00120">
    <property type="reaction ID" value="UER00203"/>
</dbReference>
<reference evidence="23 24" key="1">
    <citation type="submission" date="2018-04" db="EMBL/GenBank/DDBJ databases">
        <title>Polynucleobacter sp. LimPoW16 genome.</title>
        <authorList>
            <person name="Hahn M.W."/>
        </authorList>
    </citation>
    <scope>NUCLEOTIDE SEQUENCE [LARGE SCALE GENOMIC DNA]</scope>
    <source>
        <strain evidence="23 24">LimPoW16</strain>
    </source>
</reference>
<dbReference type="Proteomes" id="UP000500806">
    <property type="component" value="Chromosome"/>
</dbReference>
<keyword evidence="11" id="KW-0057">Aromatic amino acid biosynthesis</keyword>
<dbReference type="FunFam" id="3.30.70.260:FF:000012">
    <property type="entry name" value="Prephenate dehydratase"/>
    <property type="match status" value="1"/>
</dbReference>
<evidence type="ECO:0000259" key="21">
    <source>
        <dbReference type="PROSITE" id="PS51171"/>
    </source>
</evidence>
<dbReference type="Gene3D" id="1.20.59.10">
    <property type="entry name" value="Chorismate mutase"/>
    <property type="match status" value="1"/>
</dbReference>
<dbReference type="InterPro" id="IPR010957">
    <property type="entry name" value="G/b/e-P-prot_chorismate_mutase"/>
</dbReference>
<dbReference type="Gene3D" id="3.30.70.260">
    <property type="match status" value="1"/>
</dbReference>
<dbReference type="UniPathway" id="UPA00121">
    <property type="reaction ID" value="UER00345"/>
</dbReference>
<evidence type="ECO:0000256" key="3">
    <source>
        <dbReference type="ARBA" id="ARBA00004496"/>
    </source>
</evidence>
<evidence type="ECO:0000256" key="10">
    <source>
        <dbReference type="ARBA" id="ARBA00022605"/>
    </source>
</evidence>
<comment type="pathway">
    <text evidence="4">Amino-acid biosynthesis; L-phenylalanine biosynthesis; phenylpyruvate from prephenate: step 1/1.</text>
</comment>
<dbReference type="InterPro" id="IPR008242">
    <property type="entry name" value="Chor_mutase/pphenate_deHydtase"/>
</dbReference>
<dbReference type="Pfam" id="PF01842">
    <property type="entry name" value="ACT"/>
    <property type="match status" value="1"/>
</dbReference>
<comment type="pathway">
    <text evidence="5">Metabolic intermediate biosynthesis; prephenate biosynthesis; prephenate from chorismate: step 1/1.</text>
</comment>
<evidence type="ECO:0000256" key="16">
    <source>
        <dbReference type="ARBA" id="ARBA00031175"/>
    </source>
</evidence>
<evidence type="ECO:0000256" key="18">
    <source>
        <dbReference type="ARBA" id="ARBA00047848"/>
    </source>
</evidence>
<evidence type="ECO:0000256" key="12">
    <source>
        <dbReference type="ARBA" id="ARBA00023222"/>
    </source>
</evidence>
<evidence type="ECO:0000256" key="2">
    <source>
        <dbReference type="ARBA" id="ARBA00002364"/>
    </source>
</evidence>
<dbReference type="InterPro" id="IPR001086">
    <property type="entry name" value="Preph_deHydtase"/>
</dbReference>
<evidence type="ECO:0000256" key="14">
    <source>
        <dbReference type="ARBA" id="ARBA00023239"/>
    </source>
</evidence>
<dbReference type="SUPFAM" id="SSF55021">
    <property type="entry name" value="ACT-like"/>
    <property type="match status" value="1"/>
</dbReference>
<feature type="site" description="Essential for prephenate dehydratase activity" evidence="19">
    <location>
        <position position="264"/>
    </location>
</feature>
<dbReference type="Pfam" id="PF01817">
    <property type="entry name" value="CM_2"/>
    <property type="match status" value="1"/>
</dbReference>
<evidence type="ECO:0000256" key="13">
    <source>
        <dbReference type="ARBA" id="ARBA00023235"/>
    </source>
</evidence>
<dbReference type="InterPro" id="IPR002912">
    <property type="entry name" value="ACT_dom"/>
</dbReference>
<dbReference type="PROSITE" id="PS00857">
    <property type="entry name" value="PREPHENATE_DEHYDR_1"/>
    <property type="match status" value="1"/>
</dbReference>
<name>A0A6M9PLK1_9BURK</name>
<evidence type="ECO:0000256" key="7">
    <source>
        <dbReference type="ARBA" id="ARBA00013147"/>
    </source>
</evidence>
<dbReference type="EMBL" id="CP028941">
    <property type="protein sequence ID" value="QKM63094.1"/>
    <property type="molecule type" value="Genomic_DNA"/>
</dbReference>
<keyword evidence="14" id="KW-0456">Lyase</keyword>
<sequence length="363" mass="39450">MNSKVGTEEQRLGPIRDQIDALDVQILALLTQRAQAAQEVGHIKGGFSSPVFRPERERQVVARLQDINQGPLLSDGIAAIWREVMSACRALEARQTIAYLGPIGTFSEQAAQTYFGHSILGLHCNSLDEVFKAVEKGAAQFGVVPVENSSEGAISRTLDLLLDSSMRISGEVVLPIHHHLLTKTGKIDGVTTVCAHAQALAQCQQWLSQHAPHLKRQAVSSNAEAARMAASDSSVAAIAGDPAQLAYELQQVATQVQDDPHNRTRFVVIGNYACQATGQDQTSLVLSVDNQPGAVYRLLEPLAKHGVSMNRFESRPARKGTWEYHFYIDVAGHAEDVKVAKALEELKTIAAFYKNLGSYPHSA</sequence>
<dbReference type="SMART" id="SM00830">
    <property type="entry name" value="CM_2"/>
    <property type="match status" value="1"/>
</dbReference>
<dbReference type="GO" id="GO:0009094">
    <property type="term" value="P:L-phenylalanine biosynthetic process"/>
    <property type="evidence" value="ECO:0007669"/>
    <property type="project" value="UniProtKB-UniPathway"/>
</dbReference>
<dbReference type="GO" id="GO:0004664">
    <property type="term" value="F:prephenate dehydratase activity"/>
    <property type="evidence" value="ECO:0007669"/>
    <property type="project" value="UniProtKB-EC"/>
</dbReference>
<accession>A0A6M9PLK1</accession>
<evidence type="ECO:0000256" key="6">
    <source>
        <dbReference type="ARBA" id="ARBA00012404"/>
    </source>
</evidence>
<evidence type="ECO:0000256" key="11">
    <source>
        <dbReference type="ARBA" id="ARBA00023141"/>
    </source>
</evidence>
<keyword evidence="12" id="KW-0584">Phenylalanine biosynthesis</keyword>
<evidence type="ECO:0000256" key="8">
    <source>
        <dbReference type="ARBA" id="ARBA00014401"/>
    </source>
</evidence>
<feature type="domain" description="Prephenate dehydratase" evidence="21">
    <location>
        <begin position="96"/>
        <end position="271"/>
    </location>
</feature>
<dbReference type="AlphaFoldDB" id="A0A6M9PLK1"/>
<dbReference type="CDD" id="cd04905">
    <property type="entry name" value="ACT_CM-PDT"/>
    <property type="match status" value="1"/>
</dbReference>
<dbReference type="InterPro" id="IPR036979">
    <property type="entry name" value="CM_dom_sf"/>
</dbReference>
<keyword evidence="9" id="KW-0963">Cytoplasm</keyword>
<evidence type="ECO:0000256" key="9">
    <source>
        <dbReference type="ARBA" id="ARBA00022490"/>
    </source>
</evidence>
<comment type="subcellular location">
    <subcellularLocation>
        <location evidence="3">Cytoplasm</location>
    </subcellularLocation>
</comment>
<dbReference type="InterPro" id="IPR036263">
    <property type="entry name" value="Chorismate_II_sf"/>
</dbReference>
<dbReference type="NCBIfam" id="TIGR01807">
    <property type="entry name" value="CM_P2"/>
    <property type="match status" value="1"/>
</dbReference>
<dbReference type="PIRSF" id="PIRSF001500">
    <property type="entry name" value="Chor_mut_pdt_Ppr"/>
    <property type="match status" value="1"/>
</dbReference>
<dbReference type="Gene3D" id="3.40.190.10">
    <property type="entry name" value="Periplasmic binding protein-like II"/>
    <property type="match status" value="2"/>
</dbReference>
<dbReference type="PROSITE" id="PS51168">
    <property type="entry name" value="CHORISMATE_MUT_2"/>
    <property type="match status" value="1"/>
</dbReference>
<dbReference type="EC" id="4.2.1.51" evidence="7"/>
<dbReference type="PROSITE" id="PS51671">
    <property type="entry name" value="ACT"/>
    <property type="match status" value="1"/>
</dbReference>
<keyword evidence="24" id="KW-1185">Reference proteome</keyword>
<feature type="domain" description="Chorismate mutase" evidence="20">
    <location>
        <begin position="6"/>
        <end position="96"/>
    </location>
</feature>
<dbReference type="PROSITE" id="PS51171">
    <property type="entry name" value="PREPHENATE_DEHYDR_3"/>
    <property type="match status" value="1"/>
</dbReference>
<dbReference type="SUPFAM" id="SSF53850">
    <property type="entry name" value="Periplasmic binding protein-like II"/>
    <property type="match status" value="1"/>
</dbReference>
<evidence type="ECO:0000313" key="24">
    <source>
        <dbReference type="Proteomes" id="UP000500806"/>
    </source>
</evidence>
<dbReference type="FunFam" id="3.40.190.10:FF:000029">
    <property type="entry name" value="Chorismate mutase/Prephenate dehydratase"/>
    <property type="match status" value="1"/>
</dbReference>
<evidence type="ECO:0000259" key="22">
    <source>
        <dbReference type="PROSITE" id="PS51671"/>
    </source>
</evidence>
<evidence type="ECO:0000256" key="1">
    <source>
        <dbReference type="ARBA" id="ARBA00000824"/>
    </source>
</evidence>
<evidence type="ECO:0000256" key="4">
    <source>
        <dbReference type="ARBA" id="ARBA00004741"/>
    </source>
</evidence>
<dbReference type="GO" id="GO:0005737">
    <property type="term" value="C:cytoplasm"/>
    <property type="evidence" value="ECO:0007669"/>
    <property type="project" value="UniProtKB-SubCell"/>
</dbReference>
<dbReference type="NCBIfam" id="NF008865">
    <property type="entry name" value="PRK11898.1"/>
    <property type="match status" value="1"/>
</dbReference>
<keyword evidence="15" id="KW-0511">Multifunctional enzyme</keyword>
<protein>
    <recommendedName>
        <fullName evidence="8">Bifunctional chorismate mutase/prephenate dehydratase</fullName>
        <ecNumber evidence="7">4.2.1.51</ecNumber>
        <ecNumber evidence="6">5.4.99.5</ecNumber>
    </recommendedName>
    <alternativeName>
        <fullName evidence="17">Chorismate mutase-prephenate dehydratase</fullName>
    </alternativeName>
    <alternativeName>
        <fullName evidence="16">p-protein</fullName>
    </alternativeName>
</protein>
<organism evidence="23 24">
    <name type="scientific">Polynucleobacter antarcticus</name>
    <dbReference type="NCBI Taxonomy" id="1743162"/>
    <lineage>
        <taxon>Bacteria</taxon>
        <taxon>Pseudomonadati</taxon>
        <taxon>Pseudomonadota</taxon>
        <taxon>Betaproteobacteria</taxon>
        <taxon>Burkholderiales</taxon>
        <taxon>Burkholderiaceae</taxon>
        <taxon>Polynucleobacter</taxon>
    </lineage>
</organism>
<comment type="catalytic activity">
    <reaction evidence="18">
        <text>prephenate + H(+) = 3-phenylpyruvate + CO2 + H2O</text>
        <dbReference type="Rhea" id="RHEA:21648"/>
        <dbReference type="ChEBI" id="CHEBI:15377"/>
        <dbReference type="ChEBI" id="CHEBI:15378"/>
        <dbReference type="ChEBI" id="CHEBI:16526"/>
        <dbReference type="ChEBI" id="CHEBI:18005"/>
        <dbReference type="ChEBI" id="CHEBI:29934"/>
        <dbReference type="EC" id="4.2.1.51"/>
    </reaction>
</comment>
<dbReference type="EC" id="5.4.99.5" evidence="6"/>
<dbReference type="SUPFAM" id="SSF48600">
    <property type="entry name" value="Chorismate mutase II"/>
    <property type="match status" value="1"/>
</dbReference>
<dbReference type="InterPro" id="IPR002701">
    <property type="entry name" value="CM_II_prokaryot"/>
</dbReference>
<evidence type="ECO:0000256" key="17">
    <source>
        <dbReference type="ARBA" id="ARBA00031520"/>
    </source>
</evidence>
<evidence type="ECO:0000256" key="19">
    <source>
        <dbReference type="PIRSR" id="PIRSR001500-2"/>
    </source>
</evidence>
<dbReference type="GO" id="GO:0004106">
    <property type="term" value="F:chorismate mutase activity"/>
    <property type="evidence" value="ECO:0007669"/>
    <property type="project" value="UniProtKB-EC"/>
</dbReference>
<dbReference type="InterPro" id="IPR018528">
    <property type="entry name" value="Preph_deHydtase_CS"/>
</dbReference>
<proteinExistence type="predicted"/>
<gene>
    <name evidence="23" type="ORF">DCO16_08530</name>
</gene>
<dbReference type="PANTHER" id="PTHR21022:SF19">
    <property type="entry name" value="PREPHENATE DEHYDRATASE-RELATED"/>
    <property type="match status" value="1"/>
</dbReference>
<comment type="catalytic activity">
    <reaction evidence="1">
        <text>chorismate = prephenate</text>
        <dbReference type="Rhea" id="RHEA:13897"/>
        <dbReference type="ChEBI" id="CHEBI:29748"/>
        <dbReference type="ChEBI" id="CHEBI:29934"/>
        <dbReference type="EC" id="5.4.99.5"/>
    </reaction>
</comment>
<dbReference type="RefSeq" id="WP_173943253.1">
    <property type="nucleotide sequence ID" value="NZ_CBCSCD010000001.1"/>
</dbReference>
<evidence type="ECO:0000259" key="20">
    <source>
        <dbReference type="PROSITE" id="PS51168"/>
    </source>
</evidence>
<feature type="domain" description="ACT" evidence="22">
    <location>
        <begin position="283"/>
        <end position="360"/>
    </location>
</feature>
<dbReference type="PANTHER" id="PTHR21022">
    <property type="entry name" value="PREPHENATE DEHYDRATASE P PROTEIN"/>
    <property type="match status" value="1"/>
</dbReference>
<keyword evidence="13" id="KW-0413">Isomerase</keyword>
<evidence type="ECO:0000256" key="5">
    <source>
        <dbReference type="ARBA" id="ARBA00004817"/>
    </source>
</evidence>
<dbReference type="Pfam" id="PF00800">
    <property type="entry name" value="PDT"/>
    <property type="match status" value="1"/>
</dbReference>
<dbReference type="KEGG" id="pani:DCO16_08530"/>
<evidence type="ECO:0000256" key="15">
    <source>
        <dbReference type="ARBA" id="ARBA00023268"/>
    </source>
</evidence>
<evidence type="ECO:0000313" key="23">
    <source>
        <dbReference type="EMBL" id="QKM63094.1"/>
    </source>
</evidence>
<keyword evidence="10" id="KW-0028">Amino-acid biosynthesis</keyword>
<comment type="function">
    <text evidence="2">Catalyzes the Claisen rearrangement of chorismate to prephenate and the decarboxylation/dehydration of prephenate to phenylpyruvate.</text>
</comment>
<dbReference type="CDD" id="cd13630">
    <property type="entry name" value="PBP2_PDT_1"/>
    <property type="match status" value="1"/>
</dbReference>
<dbReference type="GO" id="GO:0046417">
    <property type="term" value="P:chorismate metabolic process"/>
    <property type="evidence" value="ECO:0007669"/>
    <property type="project" value="InterPro"/>
</dbReference>
<dbReference type="InterPro" id="IPR045865">
    <property type="entry name" value="ACT-like_dom_sf"/>
</dbReference>